<dbReference type="RefSeq" id="WP_021907469.1">
    <property type="nucleotide sequence ID" value="NZ_CP143936.1"/>
</dbReference>
<evidence type="ECO:0000313" key="2">
    <source>
        <dbReference type="EMBL" id="SOB72440.1"/>
    </source>
</evidence>
<dbReference type="Proteomes" id="UP000217549">
    <property type="component" value="Chromosome I"/>
</dbReference>
<evidence type="ECO:0000259" key="1">
    <source>
        <dbReference type="Pfam" id="PF10105"/>
    </source>
</evidence>
<dbReference type="KEGG" id="ehl:EHLA_1731"/>
<keyword evidence="3" id="KW-1185">Reference proteome</keyword>
<dbReference type="InterPro" id="IPR018768">
    <property type="entry name" value="DUF2344"/>
</dbReference>
<dbReference type="AlphaFoldDB" id="A0A285PXD6"/>
<sequence>MKVRVKWTKTGVLKFIGHLDVQRYFQKALMRAELPVSFSKGMSPHQIMSFAAPLGLGMTSEGEYADISFDWSYSSEEMLKRINAVMNEGISVLEFKEIDEKEKNCMAVTEAADYLVTFREGYYYKDAFLKRTQPFYLQEKIPVIKKTKRSEKEVDIAPLILDIREYESEPLIPGLPLKQEGIFMKLVTGSAENLKPQLVMEAFCKYLGYDYDPMGFQYHRLETYLKKDGELQPLGSVGWDIAEEKHPEE</sequence>
<name>A0A285PXD6_9FIRM</name>
<protein>
    <recommendedName>
        <fullName evidence="1">DUF2344 domain-containing protein</fullName>
    </recommendedName>
</protein>
<reference evidence="3" key="1">
    <citation type="submission" date="2017-09" db="EMBL/GenBank/DDBJ databases">
        <authorList>
            <person name="Shetty A S."/>
        </authorList>
    </citation>
    <scope>NUCLEOTIDE SEQUENCE [LARGE SCALE GENOMIC DNA]</scope>
</reference>
<accession>A0A285PXD6</accession>
<evidence type="ECO:0000313" key="3">
    <source>
        <dbReference type="Proteomes" id="UP000217549"/>
    </source>
</evidence>
<proteinExistence type="predicted"/>
<gene>
    <name evidence="2" type="ORF">EHLA_1731</name>
</gene>
<dbReference type="STRING" id="39488.ERS852450_01830"/>
<dbReference type="EMBL" id="LT907978">
    <property type="protein sequence ID" value="SOB72440.1"/>
    <property type="molecule type" value="Genomic_DNA"/>
</dbReference>
<dbReference type="Pfam" id="PF10105">
    <property type="entry name" value="DUF2344"/>
    <property type="match status" value="1"/>
</dbReference>
<dbReference type="NCBIfam" id="TIGR03936">
    <property type="entry name" value="sam_1_link_chp"/>
    <property type="match status" value="1"/>
</dbReference>
<organism evidence="2 3">
    <name type="scientific">Anaerobutyricum hallii</name>
    <dbReference type="NCBI Taxonomy" id="39488"/>
    <lineage>
        <taxon>Bacteria</taxon>
        <taxon>Bacillati</taxon>
        <taxon>Bacillota</taxon>
        <taxon>Clostridia</taxon>
        <taxon>Lachnospirales</taxon>
        <taxon>Lachnospiraceae</taxon>
        <taxon>Anaerobutyricum</taxon>
    </lineage>
</organism>
<feature type="domain" description="DUF2344" evidence="1">
    <location>
        <begin position="2"/>
        <end position="196"/>
    </location>
</feature>